<keyword evidence="1" id="KW-0472">Membrane</keyword>
<keyword evidence="1" id="KW-0812">Transmembrane</keyword>
<keyword evidence="1" id="KW-1133">Transmembrane helix</keyword>
<dbReference type="RefSeq" id="WP_167271077.1">
    <property type="nucleotide sequence ID" value="NZ_JAASQJ010000003.1"/>
</dbReference>
<dbReference type="EMBL" id="JAASQJ010000003">
    <property type="protein sequence ID" value="NIJ53658.1"/>
    <property type="molecule type" value="Genomic_DNA"/>
</dbReference>
<keyword evidence="3" id="KW-1185">Reference proteome</keyword>
<gene>
    <name evidence="2" type="ORF">FHS68_002840</name>
</gene>
<organism evidence="2 3">
    <name type="scientific">Dyadobacter arcticus</name>
    <dbReference type="NCBI Taxonomy" id="1078754"/>
    <lineage>
        <taxon>Bacteria</taxon>
        <taxon>Pseudomonadati</taxon>
        <taxon>Bacteroidota</taxon>
        <taxon>Cytophagia</taxon>
        <taxon>Cytophagales</taxon>
        <taxon>Spirosomataceae</taxon>
        <taxon>Dyadobacter</taxon>
    </lineage>
</organism>
<comment type="caution">
    <text evidence="2">The sequence shown here is derived from an EMBL/GenBank/DDBJ whole genome shotgun (WGS) entry which is preliminary data.</text>
</comment>
<feature type="transmembrane region" description="Helical" evidence="1">
    <location>
        <begin position="159"/>
        <end position="179"/>
    </location>
</feature>
<evidence type="ECO:0008006" key="4">
    <source>
        <dbReference type="Google" id="ProtNLM"/>
    </source>
</evidence>
<protein>
    <recommendedName>
        <fullName evidence="4">EF-hand domain-containing protein</fullName>
    </recommendedName>
</protein>
<reference evidence="2 3" key="1">
    <citation type="submission" date="2020-03" db="EMBL/GenBank/DDBJ databases">
        <title>Genomic Encyclopedia of Type Strains, Phase IV (KMG-IV): sequencing the most valuable type-strain genomes for metagenomic binning, comparative biology and taxonomic classification.</title>
        <authorList>
            <person name="Goeker M."/>
        </authorList>
    </citation>
    <scope>NUCLEOTIDE SEQUENCE [LARGE SCALE GENOMIC DNA]</scope>
    <source>
        <strain evidence="2 3">DSM 102865</strain>
    </source>
</reference>
<dbReference type="Proteomes" id="UP001179181">
    <property type="component" value="Unassembled WGS sequence"/>
</dbReference>
<evidence type="ECO:0000313" key="3">
    <source>
        <dbReference type="Proteomes" id="UP001179181"/>
    </source>
</evidence>
<sequence>MKISSLNINKVLDNRVSQFSKNSPEKNILSDKVRELIELISISVVDSNSSRLYQQQIAEAFRKSALTQKKIAPFQMLDGDNNLSREELLEGLEKLLAENRIDSNIGNEQAKTGALQKGIMLILAVLLVVAGLAMIIMPAPPSFEIFTVYYFNSNDGVTVMDLFSLMIIFGGVLLLVLNFKKK</sequence>
<feature type="transmembrane region" description="Helical" evidence="1">
    <location>
        <begin position="119"/>
        <end position="139"/>
    </location>
</feature>
<evidence type="ECO:0000313" key="2">
    <source>
        <dbReference type="EMBL" id="NIJ53658.1"/>
    </source>
</evidence>
<accession>A0ABX0UKW9</accession>
<proteinExistence type="predicted"/>
<name>A0ABX0UKW9_9BACT</name>
<evidence type="ECO:0000256" key="1">
    <source>
        <dbReference type="SAM" id="Phobius"/>
    </source>
</evidence>